<reference evidence="2" key="1">
    <citation type="journal article" date="2010" name="ISME J.">
        <title>Metagenome of the Mediterranean deep chlorophyll maximum studied by direct and fosmid library 454 pyrosequencing.</title>
        <authorList>
            <person name="Ghai R."/>
            <person name="Martin-Cuadrado A.B."/>
            <person name="Molto A.G."/>
            <person name="Heredia I.G."/>
            <person name="Cabrera R."/>
            <person name="Martin J."/>
            <person name="Verdu M."/>
            <person name="Deschamps P."/>
            <person name="Moreira D."/>
            <person name="Lopez-Garcia P."/>
            <person name="Mira A."/>
            <person name="Rodriguez-Valera F."/>
        </authorList>
    </citation>
    <scope>NUCLEOTIDE SEQUENCE</scope>
</reference>
<protein>
    <recommendedName>
        <fullName evidence="1">Alpha-D-phosphohexomutase C-terminal domain-containing protein</fullName>
    </recommendedName>
</protein>
<proteinExistence type="predicted"/>
<dbReference type="InterPro" id="IPR036900">
    <property type="entry name" value="A-D-PHexomutase_C_sf"/>
</dbReference>
<accession>D6PKV0</accession>
<dbReference type="Pfam" id="PF00408">
    <property type="entry name" value="PGM_PMM_IV"/>
    <property type="match status" value="1"/>
</dbReference>
<dbReference type="SUPFAM" id="SSF55957">
    <property type="entry name" value="Phosphoglucomutase, C-terminal domain"/>
    <property type="match status" value="1"/>
</dbReference>
<dbReference type="InterPro" id="IPR005843">
    <property type="entry name" value="A-D-PHexomutase_C"/>
</dbReference>
<evidence type="ECO:0000259" key="1">
    <source>
        <dbReference type="Pfam" id="PF00408"/>
    </source>
</evidence>
<organism evidence="2">
    <name type="scientific">uncultured organism MedDCM-OCT-S08-C727</name>
    <dbReference type="NCBI Taxonomy" id="743642"/>
    <lineage>
        <taxon>unclassified sequences</taxon>
        <taxon>environmental samples</taxon>
    </lineage>
</organism>
<name>D6PKV0_9ZZZZ</name>
<dbReference type="Gene3D" id="3.30.310.50">
    <property type="entry name" value="Alpha-D-phosphohexomutase, C-terminal domain"/>
    <property type="match status" value="1"/>
</dbReference>
<dbReference type="EMBL" id="GU943134">
    <property type="protein sequence ID" value="ADD96351.1"/>
    <property type="molecule type" value="Genomic_DNA"/>
</dbReference>
<sequence>MDKNNFTNFKKVEEILNEDGRILVRESGTQPLIRILIEHRSESILSKAKEIINNII</sequence>
<evidence type="ECO:0000313" key="2">
    <source>
        <dbReference type="EMBL" id="ADD96351.1"/>
    </source>
</evidence>
<feature type="domain" description="Alpha-D-phosphohexomutase C-terminal" evidence="1">
    <location>
        <begin position="7"/>
        <end position="52"/>
    </location>
</feature>
<dbReference type="AlphaFoldDB" id="D6PKV0"/>
<dbReference type="GO" id="GO:0016868">
    <property type="term" value="F:intramolecular phosphotransferase activity"/>
    <property type="evidence" value="ECO:0007669"/>
    <property type="project" value="InterPro"/>
</dbReference>